<gene>
    <name evidence="1" type="ORF">FWILDA_LOCUS18546</name>
</gene>
<sequence>LLRFNCKKIPSSLYVTRQLGKNEYFARQLRSWAHILAKEEEIPNSMRGNIL</sequence>
<reference evidence="1" key="1">
    <citation type="submission" date="2022-08" db="EMBL/GenBank/DDBJ databases">
        <authorList>
            <person name="Kallberg Y."/>
            <person name="Tangrot J."/>
            <person name="Rosling A."/>
        </authorList>
    </citation>
    <scope>NUCLEOTIDE SEQUENCE</scope>
    <source>
        <strain evidence="1">Wild A</strain>
    </source>
</reference>
<protein>
    <submittedName>
        <fullName evidence="1">7453_t:CDS:1</fullName>
    </submittedName>
</protein>
<dbReference type="OrthoDB" id="10413801at2759"/>
<feature type="non-terminal residue" evidence="1">
    <location>
        <position position="1"/>
    </location>
</feature>
<feature type="non-terminal residue" evidence="1">
    <location>
        <position position="51"/>
    </location>
</feature>
<name>A0A9W4X6F7_9GLOM</name>
<comment type="caution">
    <text evidence="1">The sequence shown here is derived from an EMBL/GenBank/DDBJ whole genome shotgun (WGS) entry which is preliminary data.</text>
</comment>
<dbReference type="Proteomes" id="UP001153678">
    <property type="component" value="Unassembled WGS sequence"/>
</dbReference>
<dbReference type="EMBL" id="CAMKVN010018536">
    <property type="protein sequence ID" value="CAI2198385.1"/>
    <property type="molecule type" value="Genomic_DNA"/>
</dbReference>
<keyword evidence="2" id="KW-1185">Reference proteome</keyword>
<accession>A0A9W4X6F7</accession>
<evidence type="ECO:0000313" key="2">
    <source>
        <dbReference type="Proteomes" id="UP001153678"/>
    </source>
</evidence>
<organism evidence="1 2">
    <name type="scientific">Funneliformis geosporum</name>
    <dbReference type="NCBI Taxonomy" id="1117311"/>
    <lineage>
        <taxon>Eukaryota</taxon>
        <taxon>Fungi</taxon>
        <taxon>Fungi incertae sedis</taxon>
        <taxon>Mucoromycota</taxon>
        <taxon>Glomeromycotina</taxon>
        <taxon>Glomeromycetes</taxon>
        <taxon>Glomerales</taxon>
        <taxon>Glomeraceae</taxon>
        <taxon>Funneliformis</taxon>
    </lineage>
</organism>
<dbReference type="AlphaFoldDB" id="A0A9W4X6F7"/>
<evidence type="ECO:0000313" key="1">
    <source>
        <dbReference type="EMBL" id="CAI2198385.1"/>
    </source>
</evidence>
<proteinExistence type="predicted"/>